<dbReference type="EMBL" id="CAEZYK010000052">
    <property type="protein sequence ID" value="CAB4726056.1"/>
    <property type="molecule type" value="Genomic_DNA"/>
</dbReference>
<keyword evidence="1" id="KW-0472">Membrane</keyword>
<feature type="transmembrane region" description="Helical" evidence="1">
    <location>
        <begin position="64"/>
        <end position="81"/>
    </location>
</feature>
<evidence type="ECO:0000313" key="3">
    <source>
        <dbReference type="EMBL" id="CAB4908839.1"/>
    </source>
</evidence>
<reference evidence="3" key="1">
    <citation type="submission" date="2020-05" db="EMBL/GenBank/DDBJ databases">
        <authorList>
            <person name="Chiriac C."/>
            <person name="Salcher M."/>
            <person name="Ghai R."/>
            <person name="Kavagutti S V."/>
        </authorList>
    </citation>
    <scope>NUCLEOTIDE SEQUENCE</scope>
</reference>
<keyword evidence="1" id="KW-1133">Transmembrane helix</keyword>
<proteinExistence type="predicted"/>
<evidence type="ECO:0000313" key="2">
    <source>
        <dbReference type="EMBL" id="CAB4726056.1"/>
    </source>
</evidence>
<evidence type="ECO:0000256" key="1">
    <source>
        <dbReference type="SAM" id="Phobius"/>
    </source>
</evidence>
<name>A0A6J7GZF7_9ZZZZ</name>
<feature type="transmembrane region" description="Helical" evidence="1">
    <location>
        <begin position="41"/>
        <end position="58"/>
    </location>
</feature>
<protein>
    <submittedName>
        <fullName evidence="3">Unannotated protein</fullName>
    </submittedName>
</protein>
<dbReference type="AlphaFoldDB" id="A0A6J7GZF7"/>
<dbReference type="EMBL" id="CAFBOF010000050">
    <property type="protein sequence ID" value="CAB4986752.1"/>
    <property type="molecule type" value="Genomic_DNA"/>
</dbReference>
<keyword evidence="1" id="KW-0812">Transmembrane</keyword>
<evidence type="ECO:0000313" key="4">
    <source>
        <dbReference type="EMBL" id="CAB4986752.1"/>
    </source>
</evidence>
<dbReference type="InterPro" id="IPR021401">
    <property type="entry name" value="DUF3040"/>
</dbReference>
<gene>
    <name evidence="2" type="ORF">UFOPK2683_00985</name>
    <name evidence="3" type="ORF">UFOPK3605_00961</name>
    <name evidence="4" type="ORF">UFOPK3897_01476</name>
</gene>
<accession>A0A6J7GZF7</accession>
<organism evidence="3">
    <name type="scientific">freshwater metagenome</name>
    <dbReference type="NCBI Taxonomy" id="449393"/>
    <lineage>
        <taxon>unclassified sequences</taxon>
        <taxon>metagenomes</taxon>
        <taxon>ecological metagenomes</taxon>
    </lineage>
</organism>
<sequence length="127" mass="14191">MPLSEDEQRILHEIEANLSATDPKLVQQVSDTTLYRHAARMIRWAVLGFIGGLILMLATFTSVLALGLVGFLVMLFCLLVIERNARKMGRAGMESITGSMRNGSLKSVFSDAGERWRERWQRPDGAP</sequence>
<dbReference type="EMBL" id="CAFBMM010000044">
    <property type="protein sequence ID" value="CAB4908839.1"/>
    <property type="molecule type" value="Genomic_DNA"/>
</dbReference>
<dbReference type="Pfam" id="PF11239">
    <property type="entry name" value="DUF3040"/>
    <property type="match status" value="1"/>
</dbReference>